<organism evidence="2">
    <name type="scientific">Trepomonas sp. PC1</name>
    <dbReference type="NCBI Taxonomy" id="1076344"/>
    <lineage>
        <taxon>Eukaryota</taxon>
        <taxon>Metamonada</taxon>
        <taxon>Diplomonadida</taxon>
        <taxon>Hexamitidae</taxon>
        <taxon>Hexamitinae</taxon>
        <taxon>Trepomonas</taxon>
    </lineage>
</organism>
<evidence type="ECO:0000313" key="2">
    <source>
        <dbReference type="EMBL" id="JAP96487.1"/>
    </source>
</evidence>
<evidence type="ECO:0000259" key="1">
    <source>
        <dbReference type="Pfam" id="PF00561"/>
    </source>
</evidence>
<protein>
    <submittedName>
        <fullName evidence="2">Alpha/beta hydrolase family protein</fullName>
    </submittedName>
</protein>
<dbReference type="AlphaFoldDB" id="A0A146KJ51"/>
<feature type="non-terminal residue" evidence="2">
    <location>
        <position position="1"/>
    </location>
</feature>
<keyword evidence="2" id="KW-0378">Hydrolase</keyword>
<dbReference type="GO" id="GO:0016787">
    <property type="term" value="F:hydrolase activity"/>
    <property type="evidence" value="ECO:0007669"/>
    <property type="project" value="UniProtKB-KW"/>
</dbReference>
<dbReference type="EMBL" id="GDID01000119">
    <property type="protein sequence ID" value="JAP96487.1"/>
    <property type="molecule type" value="Transcribed_RNA"/>
</dbReference>
<proteinExistence type="predicted"/>
<gene>
    <name evidence="2" type="ORF">TPC1_10158</name>
</gene>
<dbReference type="InterPro" id="IPR000073">
    <property type="entry name" value="AB_hydrolase_1"/>
</dbReference>
<dbReference type="PANTHER" id="PTHR12277:SF81">
    <property type="entry name" value="PROTEIN ABHD13"/>
    <property type="match status" value="1"/>
</dbReference>
<accession>A0A146KJ51</accession>
<sequence>KIVFPKPPTYTMSQMTFEPTELFNMRLNTKIYMDIIEPPEELQKLPYTFIFSHGNAENIQQIHSWLMDMSKILQSRIISFDYPGYGQTEQKPTEKICNEIIEQIYDYSKSQYQNTKIISWGKSIGSAFAVHLASVRQVEGVIVQSGLSSAMQTVFKSNFCSCCDKFKNHEKLIDIRCKILIIHGTDDEIIPFRCSVFNFNQYNKVNNAGKQVKEYYSTNNQNKIMQCENIMHVSVHGASHNDVDTAFEEVLVDELRKFLGEEFDGITIKNKEVRNLTKISYRTQIL</sequence>
<reference evidence="2" key="1">
    <citation type="submission" date="2015-07" db="EMBL/GenBank/DDBJ databases">
        <title>Adaptation to a free-living lifestyle via gene acquisitions in the diplomonad Trepomonas sp. PC1.</title>
        <authorList>
            <person name="Xu F."/>
            <person name="Jerlstrom-Hultqvist J."/>
            <person name="Kolisko M."/>
            <person name="Simpson A.G.B."/>
            <person name="Roger A.J."/>
            <person name="Svard S.G."/>
            <person name="Andersson J.O."/>
        </authorList>
    </citation>
    <scope>NUCLEOTIDE SEQUENCE</scope>
    <source>
        <strain evidence="2">PC1</strain>
    </source>
</reference>
<dbReference type="PANTHER" id="PTHR12277">
    <property type="entry name" value="ALPHA/BETA HYDROLASE DOMAIN-CONTAINING PROTEIN"/>
    <property type="match status" value="1"/>
</dbReference>
<dbReference type="SUPFAM" id="SSF53474">
    <property type="entry name" value="alpha/beta-Hydrolases"/>
    <property type="match status" value="1"/>
</dbReference>
<dbReference type="InterPro" id="IPR029058">
    <property type="entry name" value="AB_hydrolase_fold"/>
</dbReference>
<dbReference type="Pfam" id="PF00561">
    <property type="entry name" value="Abhydrolase_1"/>
    <property type="match status" value="1"/>
</dbReference>
<name>A0A146KJ51_9EUKA</name>
<dbReference type="Gene3D" id="3.40.50.1820">
    <property type="entry name" value="alpha/beta hydrolase"/>
    <property type="match status" value="1"/>
</dbReference>
<feature type="domain" description="AB hydrolase-1" evidence="1">
    <location>
        <begin position="48"/>
        <end position="146"/>
    </location>
</feature>